<evidence type="ECO:0000313" key="3">
    <source>
        <dbReference type="Proteomes" id="UP001501729"/>
    </source>
</evidence>
<evidence type="ECO:0000313" key="2">
    <source>
        <dbReference type="EMBL" id="GAA5048481.1"/>
    </source>
</evidence>
<dbReference type="AlphaFoldDB" id="A0AAV3UH20"/>
<keyword evidence="3" id="KW-1185">Reference proteome</keyword>
<feature type="compositionally biased region" description="Basic and acidic residues" evidence="1">
    <location>
        <begin position="527"/>
        <end position="536"/>
    </location>
</feature>
<reference evidence="2 3" key="1">
    <citation type="journal article" date="2019" name="Int. J. Syst. Evol. Microbiol.">
        <title>The Global Catalogue of Microorganisms (GCM) 10K type strain sequencing project: providing services to taxonomists for standard genome sequencing and annotation.</title>
        <authorList>
            <consortium name="The Broad Institute Genomics Platform"/>
            <consortium name="The Broad Institute Genome Sequencing Center for Infectious Disease"/>
            <person name="Wu L."/>
            <person name="Ma J."/>
        </authorList>
    </citation>
    <scope>NUCLEOTIDE SEQUENCE [LARGE SCALE GENOMIC DNA]</scope>
    <source>
        <strain evidence="2 3">JCM 17504</strain>
    </source>
</reference>
<sequence>MPTYNIVEEGANNTGETAIDPVLGDLVGSNTTIIFPSGTYRLNELVVPSGTNDLELIAPDSARLVPGQSGDSIRWIDVYSRGFVLDGFELDMRNTAVPPFVRMNTSSGNWELKRLFTRGKVRAATDGNVGSNSSGEARTYFRLSSAEGTRGLLQDCYFHEGSCAPSEASNRRAILVESGSGQLYFNRCWFELWGENTIYAKKPQGAMKLYNCFFRNTQNGMRLGGNSEVNNCVSIKNAQHPRQTWSNGSLQRGVNVEANAPTNIEQEIDSYNGTLTVTNSDFYHRYNDSSCGGAITAPAPCRHIIVANTRISYTSTKNHDAIYTYEGTMNDGTPVNLETLRLDGVHVRNDHNSEYAVFIGQEPDTWGPVSGVLGGSGPQTNSSYVSNRMTTNGNPTAPITTPPLPSPPSLGTVPMQSAQVVRIDNTGNSSASSYTIRGGTHVLPGGDDGATIAMGWALTISARRPPNSTRASGTVPAGQSHVFYVSGGIIETSGSGPATWTVDGEVYEPGSEQALLVNSIDSSSQPTKERGDEPSRSCHRTASSLQSPRTGTATSPCTFASETSPTVASSINSKNGSIWTVCTSARTIIRSPRNRVNASYGSEMGLRIR</sequence>
<gene>
    <name evidence="2" type="ORF">GCM10025751_20390</name>
</gene>
<dbReference type="InterPro" id="IPR011050">
    <property type="entry name" value="Pectin_lyase_fold/virulence"/>
</dbReference>
<proteinExistence type="predicted"/>
<dbReference type="EMBL" id="BAABKX010000001">
    <property type="protein sequence ID" value="GAA5048481.1"/>
    <property type="molecule type" value="Genomic_DNA"/>
</dbReference>
<feature type="region of interest" description="Disordered" evidence="1">
    <location>
        <begin position="518"/>
        <end position="570"/>
    </location>
</feature>
<dbReference type="SUPFAM" id="SSF51126">
    <property type="entry name" value="Pectin lyase-like"/>
    <property type="match status" value="1"/>
</dbReference>
<protein>
    <recommendedName>
        <fullName evidence="4">Pectate lyase superfamily protein domain-containing protein</fullName>
    </recommendedName>
</protein>
<organism evidence="2 3">
    <name type="scientific">Haladaptatus pallidirubidus</name>
    <dbReference type="NCBI Taxonomy" id="1008152"/>
    <lineage>
        <taxon>Archaea</taxon>
        <taxon>Methanobacteriati</taxon>
        <taxon>Methanobacteriota</taxon>
        <taxon>Stenosarchaea group</taxon>
        <taxon>Halobacteria</taxon>
        <taxon>Halobacteriales</taxon>
        <taxon>Haladaptataceae</taxon>
        <taxon>Haladaptatus</taxon>
    </lineage>
</organism>
<dbReference type="Proteomes" id="UP001501729">
    <property type="component" value="Unassembled WGS sequence"/>
</dbReference>
<accession>A0AAV3UH20</accession>
<name>A0AAV3UH20_9EURY</name>
<dbReference type="RefSeq" id="WP_227776791.1">
    <property type="nucleotide sequence ID" value="NZ_BAABKX010000001.1"/>
</dbReference>
<comment type="caution">
    <text evidence="2">The sequence shown here is derived from an EMBL/GenBank/DDBJ whole genome shotgun (WGS) entry which is preliminary data.</text>
</comment>
<dbReference type="GeneID" id="68612639"/>
<evidence type="ECO:0000256" key="1">
    <source>
        <dbReference type="SAM" id="MobiDB-lite"/>
    </source>
</evidence>
<feature type="compositionally biased region" description="Polar residues" evidence="1">
    <location>
        <begin position="540"/>
        <end position="570"/>
    </location>
</feature>
<evidence type="ECO:0008006" key="4">
    <source>
        <dbReference type="Google" id="ProtNLM"/>
    </source>
</evidence>